<dbReference type="InterPro" id="IPR041662">
    <property type="entry name" value="SusD-like_2"/>
</dbReference>
<dbReference type="PROSITE" id="PS51257">
    <property type="entry name" value="PROKAR_LIPOPROTEIN"/>
    <property type="match status" value="1"/>
</dbReference>
<keyword evidence="1" id="KW-0732">Signal</keyword>
<name>A0A1N6S737_9FLAO</name>
<accession>A0A1N6S737</accession>
<dbReference type="EMBL" id="FTMA01000001">
    <property type="protein sequence ID" value="SIQ36817.1"/>
    <property type="molecule type" value="Genomic_DNA"/>
</dbReference>
<dbReference type="OrthoDB" id="725917at2"/>
<protein>
    <submittedName>
        <fullName evidence="2">Starch-binding associating with outer membrane</fullName>
    </submittedName>
</protein>
<dbReference type="InterPro" id="IPR011990">
    <property type="entry name" value="TPR-like_helical_dom_sf"/>
</dbReference>
<reference evidence="3" key="1">
    <citation type="submission" date="2017-01" db="EMBL/GenBank/DDBJ databases">
        <authorList>
            <person name="Varghese N."/>
            <person name="Submissions S."/>
        </authorList>
    </citation>
    <scope>NUCLEOTIDE SEQUENCE [LARGE SCALE GENOMIC DNA]</scope>
    <source>
        <strain evidence="3">DSM 15366</strain>
    </source>
</reference>
<dbReference type="STRING" id="228959.SAMN05421797_1011541"/>
<sequence length="531" mass="59506">MKNKLIIVFMSLLVSGFYSCDDGLEDINNNPNEPEVVPTNNIFAYSTKRFTDFSRDDFNSGRLTLPWMQYWGQTAYADEDRYLYRETSAQSIYQNTYLVATDLKAILDQNTDEETRESAAAYGNNNNQIAASRIMLSYMFFELTNFFGDVPYYSYGSDNESFQALSVNNTSSPVFAAQEDIYTDILKELTESSDMINTSEPVFISGDNIFNGDAGKWKKFANSLRMRVANNLRAVDPSLANAEIDAAIAAGVMLSNEDNAVQAYDTADDNASPFWRAHITRTDFAVAAPFVQLLKGETGSFGPDPRLFEMAAPISATIEQVKNNTYTRSEDYDDYLGIPYAFRNTNFLDRTTYSFMSSNILKPDYEEVLMEYAEVQFIISERNGFSQENYAAGVRASMERWGVAQADIDSFVSGLPAASQETVLNQKYVALYMQPHQAYADYRRTGFPNTIVLPGETITLPAEQVAGLAPDNRVNSYVFEPGPVDPSVSEIPFRLRYPQILQTLNGSNRTSAAAKLPNGDLITSKLFWDVN</sequence>
<keyword evidence="3" id="KW-1185">Reference proteome</keyword>
<dbReference type="Pfam" id="PF12771">
    <property type="entry name" value="SusD-like_2"/>
    <property type="match status" value="1"/>
</dbReference>
<organism evidence="2 3">
    <name type="scientific">Maribacter ulvicola</name>
    <dbReference type="NCBI Taxonomy" id="228959"/>
    <lineage>
        <taxon>Bacteria</taxon>
        <taxon>Pseudomonadati</taxon>
        <taxon>Bacteroidota</taxon>
        <taxon>Flavobacteriia</taxon>
        <taxon>Flavobacteriales</taxon>
        <taxon>Flavobacteriaceae</taxon>
        <taxon>Maribacter</taxon>
    </lineage>
</organism>
<proteinExistence type="predicted"/>
<evidence type="ECO:0000313" key="2">
    <source>
        <dbReference type="EMBL" id="SIQ36817.1"/>
    </source>
</evidence>
<gene>
    <name evidence="2" type="ORF">SAMN05421797_1011541</name>
</gene>
<dbReference type="Proteomes" id="UP000186953">
    <property type="component" value="Unassembled WGS sequence"/>
</dbReference>
<feature type="chain" id="PRO_5012387806" evidence="1">
    <location>
        <begin position="21"/>
        <end position="531"/>
    </location>
</feature>
<evidence type="ECO:0000313" key="3">
    <source>
        <dbReference type="Proteomes" id="UP000186953"/>
    </source>
</evidence>
<dbReference type="Gene3D" id="1.25.40.390">
    <property type="match status" value="1"/>
</dbReference>
<dbReference type="SUPFAM" id="SSF48452">
    <property type="entry name" value="TPR-like"/>
    <property type="match status" value="1"/>
</dbReference>
<dbReference type="AlphaFoldDB" id="A0A1N6S737"/>
<feature type="signal peptide" evidence="1">
    <location>
        <begin position="1"/>
        <end position="20"/>
    </location>
</feature>
<evidence type="ECO:0000256" key="1">
    <source>
        <dbReference type="SAM" id="SignalP"/>
    </source>
</evidence>
<dbReference type="RefSeq" id="WP_076547728.1">
    <property type="nucleotide sequence ID" value="NZ_FTMA01000001.1"/>
</dbReference>